<dbReference type="GO" id="GO:0015074">
    <property type="term" value="P:DNA integration"/>
    <property type="evidence" value="ECO:0007669"/>
    <property type="project" value="InterPro"/>
</dbReference>
<dbReference type="InterPro" id="IPR011010">
    <property type="entry name" value="DNA_brk_join_enz"/>
</dbReference>
<comment type="caution">
    <text evidence="6">The sequence shown here is derived from an EMBL/GenBank/DDBJ whole genome shotgun (WGS) entry which is preliminary data.</text>
</comment>
<evidence type="ECO:0000256" key="2">
    <source>
        <dbReference type="ARBA" id="ARBA00023125"/>
    </source>
</evidence>
<evidence type="ECO:0000313" key="6">
    <source>
        <dbReference type="EMBL" id="GHC13906.1"/>
    </source>
</evidence>
<gene>
    <name evidence="6" type="ORF">GCM10007047_34010</name>
</gene>
<comment type="similarity">
    <text evidence="1">Belongs to the 'phage' integrase family.</text>
</comment>
<accession>A0A8J3GGG4</accession>
<sequence length="446" mass="51107">MSAYVYRPRRKNQSGKSVPEKNYRGRYRLEGDYKVTEIALHTSDKQVAQKRLKDIVREKEMEREGLIAPKLQRESADKLLLDHMRDYIRNLETLGRDDEYRNRLEVRIERLVKECKWRFAKDVTTDSFSNWRSKQTRFAPKTLNDHLDAISSLMNWMVESERIAANPIHKVKKVDKRGRQAKRRAFTDDEFEKLLTTANPNRRQVYLTAAYTGMRKGELIALVWGDCHLDGERPYISARAVTTKDSKDATIPLHVRLAAELINARPDDANDNTPVFPFMKDISHAIRRDIERAGLVRIDTMGRKLDFHALRYTFATKLAREGTSQRTTQELMRHSDPKMTAQIYTDASQLPTFDAVNSLSWADKKRECEDSDPPLISPLISPLPADVSGPLLSFADIFNEPAYAIEAVDLESFSLTLTHSDGFQNGVPTGIRTPVAGMKIQCPRPD</sequence>
<dbReference type="EMBL" id="BMXG01000039">
    <property type="protein sequence ID" value="GHC13906.1"/>
    <property type="molecule type" value="Genomic_DNA"/>
</dbReference>
<dbReference type="InterPro" id="IPR013762">
    <property type="entry name" value="Integrase-like_cat_sf"/>
</dbReference>
<dbReference type="InterPro" id="IPR002104">
    <property type="entry name" value="Integrase_catalytic"/>
</dbReference>
<dbReference type="InterPro" id="IPR050090">
    <property type="entry name" value="Tyrosine_recombinase_XerCD"/>
</dbReference>
<feature type="region of interest" description="Disordered" evidence="4">
    <location>
        <begin position="1"/>
        <end position="22"/>
    </location>
</feature>
<dbReference type="Proteomes" id="UP000642829">
    <property type="component" value="Unassembled WGS sequence"/>
</dbReference>
<organism evidence="6 7">
    <name type="scientific">Cerasicoccus arenae</name>
    <dbReference type="NCBI Taxonomy" id="424488"/>
    <lineage>
        <taxon>Bacteria</taxon>
        <taxon>Pseudomonadati</taxon>
        <taxon>Verrucomicrobiota</taxon>
        <taxon>Opitutia</taxon>
        <taxon>Puniceicoccales</taxon>
        <taxon>Cerasicoccaceae</taxon>
        <taxon>Cerasicoccus</taxon>
    </lineage>
</organism>
<dbReference type="GO" id="GO:0003677">
    <property type="term" value="F:DNA binding"/>
    <property type="evidence" value="ECO:0007669"/>
    <property type="project" value="UniProtKB-KW"/>
</dbReference>
<dbReference type="CDD" id="cd00796">
    <property type="entry name" value="INT_Rci_Hp1_C"/>
    <property type="match status" value="1"/>
</dbReference>
<dbReference type="Gene3D" id="1.10.443.10">
    <property type="entry name" value="Intergrase catalytic core"/>
    <property type="match status" value="1"/>
</dbReference>
<keyword evidence="3" id="KW-0233">DNA recombination</keyword>
<evidence type="ECO:0000259" key="5">
    <source>
        <dbReference type="PROSITE" id="PS51898"/>
    </source>
</evidence>
<evidence type="ECO:0000256" key="1">
    <source>
        <dbReference type="ARBA" id="ARBA00008857"/>
    </source>
</evidence>
<proteinExistence type="inferred from homology"/>
<dbReference type="PROSITE" id="PS51898">
    <property type="entry name" value="TYR_RECOMBINASE"/>
    <property type="match status" value="1"/>
</dbReference>
<dbReference type="AlphaFoldDB" id="A0A8J3GGG4"/>
<evidence type="ECO:0000256" key="3">
    <source>
        <dbReference type="ARBA" id="ARBA00023172"/>
    </source>
</evidence>
<keyword evidence="7" id="KW-1185">Reference proteome</keyword>
<dbReference type="InterPro" id="IPR010998">
    <property type="entry name" value="Integrase_recombinase_N"/>
</dbReference>
<name>A0A8J3GGG4_9BACT</name>
<evidence type="ECO:0000256" key="4">
    <source>
        <dbReference type="SAM" id="MobiDB-lite"/>
    </source>
</evidence>
<dbReference type="PANTHER" id="PTHR30349">
    <property type="entry name" value="PHAGE INTEGRASE-RELATED"/>
    <property type="match status" value="1"/>
</dbReference>
<dbReference type="PANTHER" id="PTHR30349:SF64">
    <property type="entry name" value="PROPHAGE INTEGRASE INTD-RELATED"/>
    <property type="match status" value="1"/>
</dbReference>
<protein>
    <recommendedName>
        <fullName evidence="5">Tyr recombinase domain-containing protein</fullName>
    </recommendedName>
</protein>
<dbReference type="GO" id="GO:0006310">
    <property type="term" value="P:DNA recombination"/>
    <property type="evidence" value="ECO:0007669"/>
    <property type="project" value="UniProtKB-KW"/>
</dbReference>
<feature type="domain" description="Tyr recombinase" evidence="5">
    <location>
        <begin position="181"/>
        <end position="357"/>
    </location>
</feature>
<dbReference type="Gene3D" id="1.10.150.130">
    <property type="match status" value="1"/>
</dbReference>
<dbReference type="Pfam" id="PF00589">
    <property type="entry name" value="Phage_integrase"/>
    <property type="match status" value="1"/>
</dbReference>
<evidence type="ECO:0000313" key="7">
    <source>
        <dbReference type="Proteomes" id="UP000642829"/>
    </source>
</evidence>
<keyword evidence="2" id="KW-0238">DNA-binding</keyword>
<reference evidence="6" key="1">
    <citation type="journal article" date="2014" name="Int. J. Syst. Evol. Microbiol.">
        <title>Complete genome sequence of Corynebacterium casei LMG S-19264T (=DSM 44701T), isolated from a smear-ripened cheese.</title>
        <authorList>
            <consortium name="US DOE Joint Genome Institute (JGI-PGF)"/>
            <person name="Walter F."/>
            <person name="Albersmeier A."/>
            <person name="Kalinowski J."/>
            <person name="Ruckert C."/>
        </authorList>
    </citation>
    <scope>NUCLEOTIDE SEQUENCE</scope>
    <source>
        <strain evidence="6">KCTC 12870</strain>
    </source>
</reference>
<reference evidence="6" key="2">
    <citation type="submission" date="2020-09" db="EMBL/GenBank/DDBJ databases">
        <authorList>
            <person name="Sun Q."/>
            <person name="Kim S."/>
        </authorList>
    </citation>
    <scope>NUCLEOTIDE SEQUENCE</scope>
    <source>
        <strain evidence="6">KCTC 12870</strain>
    </source>
</reference>
<dbReference type="SUPFAM" id="SSF56349">
    <property type="entry name" value="DNA breaking-rejoining enzymes"/>
    <property type="match status" value="1"/>
</dbReference>